<dbReference type="OrthoDB" id="9803735at2"/>
<dbReference type="CDD" id="cd08434">
    <property type="entry name" value="PBP2_GltC_like"/>
    <property type="match status" value="1"/>
</dbReference>
<dbReference type="InterPro" id="IPR005119">
    <property type="entry name" value="LysR_subst-bd"/>
</dbReference>
<evidence type="ECO:0000256" key="2">
    <source>
        <dbReference type="ARBA" id="ARBA00023015"/>
    </source>
</evidence>
<comment type="similarity">
    <text evidence="1">Belongs to the LysR transcriptional regulatory family.</text>
</comment>
<protein>
    <submittedName>
        <fullName evidence="6">LysR family transcriptional regulator</fullName>
    </submittedName>
</protein>
<evidence type="ECO:0000256" key="3">
    <source>
        <dbReference type="ARBA" id="ARBA00023125"/>
    </source>
</evidence>
<dbReference type="InterPro" id="IPR050950">
    <property type="entry name" value="HTH-type_LysR_regulators"/>
</dbReference>
<organism evidence="6 7">
    <name type="scientific">Paenibacillus whitsoniae</name>
    <dbReference type="NCBI Taxonomy" id="2496558"/>
    <lineage>
        <taxon>Bacteria</taxon>
        <taxon>Bacillati</taxon>
        <taxon>Bacillota</taxon>
        <taxon>Bacilli</taxon>
        <taxon>Bacillales</taxon>
        <taxon>Paenibacillaceae</taxon>
        <taxon>Paenibacillus</taxon>
    </lineage>
</organism>
<dbReference type="Gene3D" id="1.10.10.10">
    <property type="entry name" value="Winged helix-like DNA-binding domain superfamily/Winged helix DNA-binding domain"/>
    <property type="match status" value="1"/>
</dbReference>
<dbReference type="Pfam" id="PF03466">
    <property type="entry name" value="LysR_substrate"/>
    <property type="match status" value="1"/>
</dbReference>
<sequence length="297" mass="33707">MELTQLEYFLEVARTEHLTRAAESLSITQPALSHSIAKLEDELGVPLFERKGRNLHINRYGTMFAKRVEKILQEVKQSKQELEEYANPDSGTIHLAYLNILGVDLIPNLVRKYQLANPKITFELTQGDKGTIVEQVENGLSDLLITSERPVSDHYEWIPIQSMPLYLVVYADHPLAERSSISLKEITGEPFVALKHNCSLRDSLLTRVHHMNFTLSTSYDAEDLPTVAGFVSAGLGVSVLPKTAGLILNGLHWIEIQEEGWKWEVGLHLKKDRFLSPAAQQFVSYIKQREINTEYNK</sequence>
<evidence type="ECO:0000256" key="1">
    <source>
        <dbReference type="ARBA" id="ARBA00009437"/>
    </source>
</evidence>
<dbReference type="InterPro" id="IPR036388">
    <property type="entry name" value="WH-like_DNA-bd_sf"/>
</dbReference>
<dbReference type="InterPro" id="IPR000847">
    <property type="entry name" value="LysR_HTH_N"/>
</dbReference>
<evidence type="ECO:0000313" key="7">
    <source>
        <dbReference type="Proteomes" id="UP000276128"/>
    </source>
</evidence>
<gene>
    <name evidence="6" type="ORF">EJQ19_28380</name>
</gene>
<dbReference type="SUPFAM" id="SSF46785">
    <property type="entry name" value="Winged helix' DNA-binding domain"/>
    <property type="match status" value="1"/>
</dbReference>
<keyword evidence="4" id="KW-0804">Transcription</keyword>
<dbReference type="InterPro" id="IPR036390">
    <property type="entry name" value="WH_DNA-bd_sf"/>
</dbReference>
<feature type="domain" description="HTH lysR-type" evidence="5">
    <location>
        <begin position="1"/>
        <end position="58"/>
    </location>
</feature>
<dbReference type="RefSeq" id="WP_126144604.1">
    <property type="nucleotide sequence ID" value="NZ_RXHU01000107.1"/>
</dbReference>
<proteinExistence type="inferred from homology"/>
<keyword evidence="3" id="KW-0238">DNA-binding</keyword>
<dbReference type="Pfam" id="PF00126">
    <property type="entry name" value="HTH_1"/>
    <property type="match status" value="1"/>
</dbReference>
<dbReference type="GO" id="GO:0003677">
    <property type="term" value="F:DNA binding"/>
    <property type="evidence" value="ECO:0007669"/>
    <property type="project" value="UniProtKB-KW"/>
</dbReference>
<dbReference type="PANTHER" id="PTHR30419:SF28">
    <property type="entry name" value="HTH-TYPE TRANSCRIPTIONAL REGULATOR BSDA"/>
    <property type="match status" value="1"/>
</dbReference>
<dbReference type="Proteomes" id="UP000276128">
    <property type="component" value="Unassembled WGS sequence"/>
</dbReference>
<evidence type="ECO:0000313" key="6">
    <source>
        <dbReference type="EMBL" id="RTE03042.1"/>
    </source>
</evidence>
<evidence type="ECO:0000259" key="5">
    <source>
        <dbReference type="PROSITE" id="PS50931"/>
    </source>
</evidence>
<name>A0A430J625_9BACL</name>
<dbReference type="PRINTS" id="PR00039">
    <property type="entry name" value="HTHLYSR"/>
</dbReference>
<dbReference type="Gene3D" id="3.40.190.290">
    <property type="match status" value="1"/>
</dbReference>
<dbReference type="GO" id="GO:0005829">
    <property type="term" value="C:cytosol"/>
    <property type="evidence" value="ECO:0007669"/>
    <property type="project" value="TreeGrafter"/>
</dbReference>
<dbReference type="EMBL" id="RXHU01000107">
    <property type="protein sequence ID" value="RTE03042.1"/>
    <property type="molecule type" value="Genomic_DNA"/>
</dbReference>
<dbReference type="FunFam" id="1.10.10.10:FF:000001">
    <property type="entry name" value="LysR family transcriptional regulator"/>
    <property type="match status" value="1"/>
</dbReference>
<dbReference type="PANTHER" id="PTHR30419">
    <property type="entry name" value="HTH-TYPE TRANSCRIPTIONAL REGULATOR YBHD"/>
    <property type="match status" value="1"/>
</dbReference>
<dbReference type="AlphaFoldDB" id="A0A430J625"/>
<dbReference type="SUPFAM" id="SSF53850">
    <property type="entry name" value="Periplasmic binding protein-like II"/>
    <property type="match status" value="1"/>
</dbReference>
<keyword evidence="7" id="KW-1185">Reference proteome</keyword>
<reference evidence="6 7" key="1">
    <citation type="submission" date="2018-12" db="EMBL/GenBank/DDBJ databases">
        <title>Bacillus ochoae sp. nov., Paenibacillus whitsoniae sp. nov., Paenibacillus spiritus sp. nov. Isolated from the Mars Exploration Rover during spacecraft assembly.</title>
        <authorList>
            <person name="Seuylemezian A."/>
            <person name="Vaishampayan P."/>
        </authorList>
    </citation>
    <scope>NUCLEOTIDE SEQUENCE [LARGE SCALE GENOMIC DNA]</scope>
    <source>
        <strain evidence="6 7">MER 54</strain>
    </source>
</reference>
<dbReference type="GO" id="GO:0003700">
    <property type="term" value="F:DNA-binding transcription factor activity"/>
    <property type="evidence" value="ECO:0007669"/>
    <property type="project" value="InterPro"/>
</dbReference>
<evidence type="ECO:0000256" key="4">
    <source>
        <dbReference type="ARBA" id="ARBA00023163"/>
    </source>
</evidence>
<dbReference type="PROSITE" id="PS50931">
    <property type="entry name" value="HTH_LYSR"/>
    <property type="match status" value="1"/>
</dbReference>
<keyword evidence="2" id="KW-0805">Transcription regulation</keyword>
<accession>A0A430J625</accession>
<comment type="caution">
    <text evidence="6">The sequence shown here is derived from an EMBL/GenBank/DDBJ whole genome shotgun (WGS) entry which is preliminary data.</text>
</comment>